<dbReference type="EnsemblMetazoa" id="CJA32351.1">
    <property type="protein sequence ID" value="CJA32351.1"/>
    <property type="gene ID" value="WBGene00208198"/>
</dbReference>
<reference evidence="3" key="1">
    <citation type="submission" date="2010-08" db="EMBL/GenBank/DDBJ databases">
        <authorList>
            <consortium name="Caenorhabditis japonica Sequencing Consortium"/>
            <person name="Wilson R.K."/>
        </authorList>
    </citation>
    <scope>NUCLEOTIDE SEQUENCE [LARGE SCALE GENOMIC DNA]</scope>
    <source>
        <strain evidence="3">DF5081</strain>
    </source>
</reference>
<name>A0A8R1ED20_CAEJA</name>
<dbReference type="InterPro" id="IPR036397">
    <property type="entry name" value="RNaseH_sf"/>
</dbReference>
<organism evidence="2 3">
    <name type="scientific">Caenorhabditis japonica</name>
    <dbReference type="NCBI Taxonomy" id="281687"/>
    <lineage>
        <taxon>Eukaryota</taxon>
        <taxon>Metazoa</taxon>
        <taxon>Ecdysozoa</taxon>
        <taxon>Nematoda</taxon>
        <taxon>Chromadorea</taxon>
        <taxon>Rhabditida</taxon>
        <taxon>Rhabditina</taxon>
        <taxon>Rhabditomorpha</taxon>
        <taxon>Rhabditoidea</taxon>
        <taxon>Rhabditidae</taxon>
        <taxon>Peloderinae</taxon>
        <taxon>Caenorhabditis</taxon>
    </lineage>
</organism>
<dbReference type="Proteomes" id="UP000005237">
    <property type="component" value="Unassembled WGS sequence"/>
</dbReference>
<dbReference type="Pfam" id="PF01498">
    <property type="entry name" value="HTH_Tnp_Tc3_2"/>
    <property type="match status" value="1"/>
</dbReference>
<protein>
    <submittedName>
        <fullName evidence="2">HTH_Tnp_Tc3_2 domain-containing protein</fullName>
    </submittedName>
</protein>
<evidence type="ECO:0000259" key="1">
    <source>
        <dbReference type="Pfam" id="PF01498"/>
    </source>
</evidence>
<dbReference type="PANTHER" id="PTHR23022">
    <property type="entry name" value="TRANSPOSABLE ELEMENT-RELATED"/>
    <property type="match status" value="1"/>
</dbReference>
<accession>A0A8R1ED20</accession>
<dbReference type="PANTHER" id="PTHR23022:SF134">
    <property type="entry name" value="TRANSPOSABLE ELEMENT TC1 TRANSPOSASE"/>
    <property type="match status" value="1"/>
</dbReference>
<dbReference type="GO" id="GO:0006313">
    <property type="term" value="P:DNA transposition"/>
    <property type="evidence" value="ECO:0007669"/>
    <property type="project" value="InterPro"/>
</dbReference>
<reference evidence="2" key="2">
    <citation type="submission" date="2022-06" db="UniProtKB">
        <authorList>
            <consortium name="EnsemblMetazoa"/>
        </authorList>
    </citation>
    <scope>IDENTIFICATION</scope>
    <source>
        <strain evidence="2">DF5081</strain>
    </source>
</reference>
<dbReference type="GO" id="GO:0015074">
    <property type="term" value="P:DNA integration"/>
    <property type="evidence" value="ECO:0007669"/>
    <property type="project" value="InterPro"/>
</dbReference>
<dbReference type="Gene3D" id="3.30.420.10">
    <property type="entry name" value="Ribonuclease H-like superfamily/Ribonuclease H"/>
    <property type="match status" value="1"/>
</dbReference>
<keyword evidence="3" id="KW-1185">Reference proteome</keyword>
<feature type="domain" description="Transposase Tc1-like" evidence="1">
    <location>
        <begin position="140"/>
        <end position="205"/>
    </location>
</feature>
<dbReference type="InterPro" id="IPR052338">
    <property type="entry name" value="Transposase_5"/>
</dbReference>
<evidence type="ECO:0000313" key="3">
    <source>
        <dbReference type="Proteomes" id="UP000005237"/>
    </source>
</evidence>
<proteinExistence type="predicted"/>
<evidence type="ECO:0000313" key="2">
    <source>
        <dbReference type="EnsemblMetazoa" id="CJA32351.1"/>
    </source>
</evidence>
<dbReference type="InterPro" id="IPR002492">
    <property type="entry name" value="Transposase_Tc1-like"/>
</dbReference>
<dbReference type="GO" id="GO:0003677">
    <property type="term" value="F:DNA binding"/>
    <property type="evidence" value="ECO:0007669"/>
    <property type="project" value="InterPro"/>
</dbReference>
<dbReference type="AlphaFoldDB" id="A0A8R1ED20"/>
<sequence>MPHLSLFSFETRRNLVKAAGTVRCLRSLLQSVMMRLLSVDEEASSNRTSLLTACTVFYALFLTIFSLVLELAHLLNDEESRKLNKKDIRMAISRGRQMGLDMPTLAKQFKTSKSVIWVTLNTPNLSKATGRPLKTSIGDDRIIFRMSKKNPRLTSTDINSELKDQYGVQVFKDTVKRRLSHALRFRRRPVNKPMIPEKNRSARLNDESKYLMIGTDGVTLVRRPGYKRNDPKYQVPTVKHGGGNVMMWSCFHANGLGSLIRITRTMESYMYKNIMEKEMIPSGRSQMGRGWLFQQDNDPKHSSHFFKDWIAQHRANVMSWPSQYPDLNFFEHL</sequence>